<dbReference type="PROSITE" id="PS00297">
    <property type="entry name" value="HSP70_1"/>
    <property type="match status" value="1"/>
</dbReference>
<gene>
    <name evidence="11" type="primary">Hsp70-2</name>
</gene>
<feature type="coiled-coil region" evidence="8">
    <location>
        <begin position="537"/>
        <end position="567"/>
    </location>
</feature>
<comment type="similarity">
    <text evidence="2 7">Belongs to the heat shock protein 70 family.</text>
</comment>
<reference evidence="11" key="1">
    <citation type="submission" date="2018-06" db="EMBL/GenBank/DDBJ databases">
        <authorList>
            <person name="Xu D."/>
        </authorList>
    </citation>
    <scope>NUCLEOTIDE SEQUENCE</scope>
</reference>
<dbReference type="PROSITE" id="PS01036">
    <property type="entry name" value="HSP70_3"/>
    <property type="match status" value="1"/>
</dbReference>
<feature type="signal peptide" evidence="10">
    <location>
        <begin position="1"/>
        <end position="25"/>
    </location>
</feature>
<evidence type="ECO:0000256" key="7">
    <source>
        <dbReference type="RuleBase" id="RU003322"/>
    </source>
</evidence>
<dbReference type="SUPFAM" id="SSF100920">
    <property type="entry name" value="Heat shock protein 70kD (HSP70), peptide-binding domain"/>
    <property type="match status" value="1"/>
</dbReference>
<evidence type="ECO:0000256" key="8">
    <source>
        <dbReference type="SAM" id="Coils"/>
    </source>
</evidence>
<keyword evidence="4 7" id="KW-0547">Nucleotide-binding</keyword>
<dbReference type="NCBIfam" id="NF001413">
    <property type="entry name" value="PRK00290.1"/>
    <property type="match status" value="1"/>
</dbReference>
<sequence length="663" mass="72478">MSVSAFKRQSAFFLLFAALLVACSADKENVGTVIGIDLGTTYSCVGVMQNGQVEIIANDQGNRITPSYVAFTSEERLIGDAAKNQAAMNPVNTVFDVKRLIGRKYSDSTVQKDKKLLPFKIVNQGEKPMISIDVKGEKKTFSPEQISAMVLGKMKKTAEEYLGKEVKNAVVTVPAYFNDAQRQATKDAGTIAGLNVMRIINEPTAAAIAYGLNKKGEKNILVFDLGGGTFDVTLLTIDDGVFEVLATNGDTHLGGEDFDQRVMDYMMKLFKRKYGKDLSKDKRALAKLRRECEKAKRALSSQIQVRIEIESLFDGQDFSETLTRARFEELNSDLFRRTLKPVEKVLKDADMSKGQVHEVVLVGGSTRIPKVQQLVSDFFNGKAPSKGINPDEAVAYGAAVQAGILSGDGGETTDNIVLVDVAPLSLGIETVGGVMSKIIPRNSKVPASKSQTFTTYQDNQEVVSIQVYEGERTMTKDCHMLGKFDLSGIRKARRGVPQILVTFDVDADGILSVSAEEKGASNKESITITNDKGRLSGEEIERMVREAEEMKDEDEKLKKKVESKNNLENFIFTLKATLEEKDKLEGKVDEGDIEALGSAVKEAQEWMDSEAEDADAEDIESRLNDLKEVAEPIMKKIGGGPGGAGGAPEAEDEDDDDDAHEEL</sequence>
<dbReference type="SUPFAM" id="SSF100934">
    <property type="entry name" value="Heat shock protein 70kD (HSP70), C-terminal subdomain"/>
    <property type="match status" value="1"/>
</dbReference>
<feature type="chain" id="PRO_5016938714" evidence="10">
    <location>
        <begin position="26"/>
        <end position="663"/>
    </location>
</feature>
<keyword evidence="8" id="KW-0175">Coiled coil</keyword>
<protein>
    <submittedName>
        <fullName evidence="11">Heat shock protein</fullName>
    </submittedName>
</protein>
<evidence type="ECO:0000313" key="11">
    <source>
        <dbReference type="EMBL" id="AXI91578.1"/>
    </source>
</evidence>
<dbReference type="Gene3D" id="3.30.420.40">
    <property type="match status" value="2"/>
</dbReference>
<keyword evidence="3 10" id="KW-0732">Signal</keyword>
<dbReference type="AlphaFoldDB" id="A0A345TTP2"/>
<feature type="compositionally biased region" description="Gly residues" evidence="9">
    <location>
        <begin position="637"/>
        <end position="646"/>
    </location>
</feature>
<organism evidence="11">
    <name type="scientific">Gracilaria vermiculophylla</name>
    <dbReference type="NCBI Taxonomy" id="2608709"/>
    <lineage>
        <taxon>Eukaryota</taxon>
        <taxon>Rhodophyta</taxon>
        <taxon>Florideophyceae</taxon>
        <taxon>Rhodymeniophycidae</taxon>
        <taxon>Gracilariales</taxon>
        <taxon>Gracilariaceae</taxon>
        <taxon>Gracilaria</taxon>
    </lineage>
</organism>
<dbReference type="InterPro" id="IPR013126">
    <property type="entry name" value="Hsp_70_fam"/>
</dbReference>
<dbReference type="GO" id="GO:0005788">
    <property type="term" value="C:endoplasmic reticulum lumen"/>
    <property type="evidence" value="ECO:0007669"/>
    <property type="project" value="UniProtKB-SubCell"/>
</dbReference>
<dbReference type="PRINTS" id="PR00301">
    <property type="entry name" value="HEATSHOCK70"/>
</dbReference>
<dbReference type="FunFam" id="3.30.420.40:FF:000026">
    <property type="entry name" value="Heat shock protein 70"/>
    <property type="match status" value="1"/>
</dbReference>
<proteinExistence type="evidence at transcript level"/>
<comment type="subcellular location">
    <subcellularLocation>
        <location evidence="1">Endoplasmic reticulum lumen</location>
    </subcellularLocation>
</comment>
<evidence type="ECO:0000256" key="6">
    <source>
        <dbReference type="ARBA" id="ARBA00022840"/>
    </source>
</evidence>
<dbReference type="Gene3D" id="3.90.640.10">
    <property type="entry name" value="Actin, Chain A, domain 4"/>
    <property type="match status" value="1"/>
</dbReference>
<dbReference type="Gene3D" id="2.60.34.10">
    <property type="entry name" value="Substrate Binding Domain Of DNAk, Chain A, domain 1"/>
    <property type="match status" value="1"/>
</dbReference>
<feature type="compositionally biased region" description="Acidic residues" evidence="9">
    <location>
        <begin position="649"/>
        <end position="663"/>
    </location>
</feature>
<dbReference type="InterPro" id="IPR043129">
    <property type="entry name" value="ATPase_NBD"/>
</dbReference>
<dbReference type="Pfam" id="PF00012">
    <property type="entry name" value="HSP70"/>
    <property type="match status" value="1"/>
</dbReference>
<dbReference type="FunFam" id="3.30.420.40:FF:000172">
    <property type="entry name" value="Heat shock 70 kDa protein"/>
    <property type="match status" value="1"/>
</dbReference>
<evidence type="ECO:0000256" key="5">
    <source>
        <dbReference type="ARBA" id="ARBA00022824"/>
    </source>
</evidence>
<dbReference type="GO" id="GO:0005524">
    <property type="term" value="F:ATP binding"/>
    <property type="evidence" value="ECO:0007669"/>
    <property type="project" value="UniProtKB-KW"/>
</dbReference>
<evidence type="ECO:0000256" key="9">
    <source>
        <dbReference type="SAM" id="MobiDB-lite"/>
    </source>
</evidence>
<dbReference type="FunFam" id="2.60.34.10:FF:000012">
    <property type="entry name" value="Heat shock 70 kDa protein"/>
    <property type="match status" value="1"/>
</dbReference>
<evidence type="ECO:0000256" key="10">
    <source>
        <dbReference type="SAM" id="SignalP"/>
    </source>
</evidence>
<feature type="coiled-coil region" evidence="8">
    <location>
        <begin position="278"/>
        <end position="305"/>
    </location>
</feature>
<evidence type="ECO:0000256" key="1">
    <source>
        <dbReference type="ARBA" id="ARBA00004319"/>
    </source>
</evidence>
<keyword evidence="6 7" id="KW-0067">ATP-binding</keyword>
<dbReference type="FunFam" id="3.90.640.10:FF:000153">
    <property type="entry name" value="Endoplasmic reticulum chaperone BiP"/>
    <property type="match status" value="1"/>
</dbReference>
<dbReference type="PROSITE" id="PS51257">
    <property type="entry name" value="PROKAR_LIPOPROTEIN"/>
    <property type="match status" value="1"/>
</dbReference>
<dbReference type="InterPro" id="IPR018181">
    <property type="entry name" value="Heat_shock_70_CS"/>
</dbReference>
<keyword evidence="5" id="KW-0256">Endoplasmic reticulum</keyword>
<dbReference type="SUPFAM" id="SSF53067">
    <property type="entry name" value="Actin-like ATPase domain"/>
    <property type="match status" value="2"/>
</dbReference>
<evidence type="ECO:0000256" key="3">
    <source>
        <dbReference type="ARBA" id="ARBA00022729"/>
    </source>
</evidence>
<dbReference type="InterPro" id="IPR029048">
    <property type="entry name" value="HSP70_C_sf"/>
</dbReference>
<evidence type="ECO:0000256" key="2">
    <source>
        <dbReference type="ARBA" id="ARBA00007381"/>
    </source>
</evidence>
<dbReference type="InterPro" id="IPR042050">
    <property type="entry name" value="BIP_NBD"/>
</dbReference>
<dbReference type="PROSITE" id="PS00329">
    <property type="entry name" value="HSP70_2"/>
    <property type="match status" value="1"/>
</dbReference>
<keyword evidence="11" id="KW-0346">Stress response</keyword>
<dbReference type="InterPro" id="IPR029047">
    <property type="entry name" value="HSP70_peptide-bd_sf"/>
</dbReference>
<dbReference type="GO" id="GO:0140662">
    <property type="term" value="F:ATP-dependent protein folding chaperone"/>
    <property type="evidence" value="ECO:0007669"/>
    <property type="project" value="InterPro"/>
</dbReference>
<name>A0A345TTP2_9FLOR</name>
<accession>A0A345TTP2</accession>
<dbReference type="PANTHER" id="PTHR19375">
    <property type="entry name" value="HEAT SHOCK PROTEIN 70KDA"/>
    <property type="match status" value="1"/>
</dbReference>
<dbReference type="Gene3D" id="1.20.1270.10">
    <property type="match status" value="1"/>
</dbReference>
<dbReference type="CDD" id="cd10241">
    <property type="entry name" value="ASKHA_NBD_HSP70_BiP"/>
    <property type="match status" value="1"/>
</dbReference>
<feature type="region of interest" description="Disordered" evidence="9">
    <location>
        <begin position="633"/>
        <end position="663"/>
    </location>
</feature>
<evidence type="ECO:0000256" key="4">
    <source>
        <dbReference type="ARBA" id="ARBA00022741"/>
    </source>
</evidence>
<dbReference type="EMBL" id="MH551266">
    <property type="protein sequence ID" value="AXI91578.1"/>
    <property type="molecule type" value="mRNA"/>
</dbReference>